<evidence type="ECO:0000313" key="4">
    <source>
        <dbReference type="EMBL" id="GGJ34580.1"/>
    </source>
</evidence>
<comment type="caution">
    <text evidence="4">The sequence shown here is derived from an EMBL/GenBank/DDBJ whole genome shotgun (WGS) entry which is preliminary data.</text>
</comment>
<dbReference type="CDD" id="cd03818">
    <property type="entry name" value="GT4_ExpC-like"/>
    <property type="match status" value="1"/>
</dbReference>
<evidence type="ECO:0000259" key="2">
    <source>
        <dbReference type="Pfam" id="PF00534"/>
    </source>
</evidence>
<dbReference type="GO" id="GO:0016757">
    <property type="term" value="F:glycosyltransferase activity"/>
    <property type="evidence" value="ECO:0007669"/>
    <property type="project" value="InterPro"/>
</dbReference>
<proteinExistence type="predicted"/>
<dbReference type="GO" id="GO:0009103">
    <property type="term" value="P:lipopolysaccharide biosynthetic process"/>
    <property type="evidence" value="ECO:0007669"/>
    <property type="project" value="TreeGrafter"/>
</dbReference>
<dbReference type="Pfam" id="PF12000">
    <property type="entry name" value="Glyco_trans_4_3"/>
    <property type="match status" value="1"/>
</dbReference>
<keyword evidence="5" id="KW-1185">Reference proteome</keyword>
<organism evidence="4 5">
    <name type="scientific">Neoroseomonas lacus</name>
    <dbReference type="NCBI Taxonomy" id="287609"/>
    <lineage>
        <taxon>Bacteria</taxon>
        <taxon>Pseudomonadati</taxon>
        <taxon>Pseudomonadota</taxon>
        <taxon>Alphaproteobacteria</taxon>
        <taxon>Acetobacterales</taxon>
        <taxon>Acetobacteraceae</taxon>
        <taxon>Neoroseomonas</taxon>
    </lineage>
</organism>
<dbReference type="RefSeq" id="WP_188971542.1">
    <property type="nucleotide sequence ID" value="NZ_BMKW01000013.1"/>
</dbReference>
<dbReference type="InterPro" id="IPR001296">
    <property type="entry name" value="Glyco_trans_1"/>
</dbReference>
<evidence type="ECO:0000313" key="5">
    <source>
        <dbReference type="Proteomes" id="UP000661507"/>
    </source>
</evidence>
<protein>
    <submittedName>
        <fullName evidence="4">Glycosyl transferase</fullName>
    </submittedName>
</protein>
<keyword evidence="1 4" id="KW-0808">Transferase</keyword>
<gene>
    <name evidence="4" type="ORF">GCM10011320_47900</name>
</gene>
<dbReference type="AlphaFoldDB" id="A0A917NWE3"/>
<dbReference type="Proteomes" id="UP000661507">
    <property type="component" value="Unassembled WGS sequence"/>
</dbReference>
<sequence>MVQALFIHQNFPGQYRHLAPLIAKRKGARVIGLGERANQSPPGPIHIRYAAPEGAGEKTHRYLRPVEAAVRRGQAVARTLVGLKQKGFVPDIICCHPGWGEGLFLRDVFPDAKQLQYCEYYYQSTGGDVGFDPAQEVTLDEMARVRTLNMTQTQSLEATDWGISPTLWQRSRYPEFIRAKTSVVHEGVDANFATPNGPSNVKLPDGFVASKQEEIVTFVSRNLEPYRGFDIFMRALPEILARRPGAHAVIVGGDERGYGRLPADGKSWKATMMAEVGDKLDMSRVHFTGRIPHEGLVALFRLTKAHVYYTYPFVLSWSLVEAMGCEALVIGSDTPPLAEVMQHEKNGIMLPFFDHAHMAEAVVDALANPDRYMPLRKAARRTMLERFDLHAHCLPQQVKLFDAVLEGRPGTDAIPLPEATP</sequence>
<dbReference type="Gene3D" id="3.40.50.2000">
    <property type="entry name" value="Glycogen Phosphorylase B"/>
    <property type="match status" value="2"/>
</dbReference>
<accession>A0A917NWE3</accession>
<reference evidence="4" key="2">
    <citation type="submission" date="2020-09" db="EMBL/GenBank/DDBJ databases">
        <authorList>
            <person name="Sun Q."/>
            <person name="Zhou Y."/>
        </authorList>
    </citation>
    <scope>NUCLEOTIDE SEQUENCE</scope>
    <source>
        <strain evidence="4">CGMCC 1.3617</strain>
    </source>
</reference>
<feature type="domain" description="Glycosyl transferase family 4" evidence="3">
    <location>
        <begin position="27"/>
        <end position="191"/>
    </location>
</feature>
<dbReference type="InterPro" id="IPR022623">
    <property type="entry name" value="Glyco_trans_4"/>
</dbReference>
<dbReference type="Pfam" id="PF00534">
    <property type="entry name" value="Glycos_transf_1"/>
    <property type="match status" value="1"/>
</dbReference>
<feature type="domain" description="Glycosyl transferase family 1" evidence="2">
    <location>
        <begin position="210"/>
        <end position="381"/>
    </location>
</feature>
<reference evidence="4" key="1">
    <citation type="journal article" date="2014" name="Int. J. Syst. Evol. Microbiol.">
        <title>Complete genome sequence of Corynebacterium casei LMG S-19264T (=DSM 44701T), isolated from a smear-ripened cheese.</title>
        <authorList>
            <consortium name="US DOE Joint Genome Institute (JGI-PGF)"/>
            <person name="Walter F."/>
            <person name="Albersmeier A."/>
            <person name="Kalinowski J."/>
            <person name="Ruckert C."/>
        </authorList>
    </citation>
    <scope>NUCLEOTIDE SEQUENCE</scope>
    <source>
        <strain evidence="4">CGMCC 1.3617</strain>
    </source>
</reference>
<dbReference type="PANTHER" id="PTHR46401">
    <property type="entry name" value="GLYCOSYLTRANSFERASE WBBK-RELATED"/>
    <property type="match status" value="1"/>
</dbReference>
<dbReference type="EMBL" id="BMKW01000013">
    <property type="protein sequence ID" value="GGJ34580.1"/>
    <property type="molecule type" value="Genomic_DNA"/>
</dbReference>
<dbReference type="PANTHER" id="PTHR46401:SF2">
    <property type="entry name" value="GLYCOSYLTRANSFERASE WBBK-RELATED"/>
    <property type="match status" value="1"/>
</dbReference>
<name>A0A917NWE3_9PROT</name>
<evidence type="ECO:0000259" key="3">
    <source>
        <dbReference type="Pfam" id="PF12000"/>
    </source>
</evidence>
<evidence type="ECO:0000256" key="1">
    <source>
        <dbReference type="ARBA" id="ARBA00022679"/>
    </source>
</evidence>
<dbReference type="SUPFAM" id="SSF53756">
    <property type="entry name" value="UDP-Glycosyltransferase/glycogen phosphorylase"/>
    <property type="match status" value="1"/>
</dbReference>